<evidence type="ECO:0000256" key="1">
    <source>
        <dbReference type="ARBA" id="ARBA00004651"/>
    </source>
</evidence>
<keyword evidence="2 6" id="KW-1003">Cell membrane</keyword>
<keyword evidence="4 6" id="KW-1133">Transmembrane helix</keyword>
<proteinExistence type="inferred from homology"/>
<evidence type="ECO:0000256" key="6">
    <source>
        <dbReference type="RuleBase" id="RU366058"/>
    </source>
</evidence>
<evidence type="ECO:0000256" key="7">
    <source>
        <dbReference type="SAM" id="MobiDB-lite"/>
    </source>
</evidence>
<dbReference type="PANTHER" id="PTHR12677">
    <property type="entry name" value="GOLGI APPARATUS MEMBRANE PROTEIN TVP38-RELATED"/>
    <property type="match status" value="1"/>
</dbReference>
<feature type="transmembrane region" description="Helical" evidence="6">
    <location>
        <begin position="136"/>
        <end position="156"/>
    </location>
</feature>
<evidence type="ECO:0000313" key="10">
    <source>
        <dbReference type="Proteomes" id="UP000245380"/>
    </source>
</evidence>
<dbReference type="InterPro" id="IPR032816">
    <property type="entry name" value="VTT_dom"/>
</dbReference>
<keyword evidence="5 6" id="KW-0472">Membrane</keyword>
<dbReference type="InterPro" id="IPR015414">
    <property type="entry name" value="TMEM64"/>
</dbReference>
<dbReference type="AlphaFoldDB" id="A0A2U3DB80"/>
<feature type="transmembrane region" description="Helical" evidence="6">
    <location>
        <begin position="49"/>
        <end position="70"/>
    </location>
</feature>
<evidence type="ECO:0000313" key="9">
    <source>
        <dbReference type="EMBL" id="PWI58537.1"/>
    </source>
</evidence>
<name>A0A2U3DB80_SULT2</name>
<protein>
    <recommendedName>
        <fullName evidence="6">TVP38/TMEM64 family membrane protein</fullName>
    </recommendedName>
</protein>
<feature type="domain" description="VTT" evidence="8">
    <location>
        <begin position="70"/>
        <end position="178"/>
    </location>
</feature>
<feature type="transmembrane region" description="Helical" evidence="6">
    <location>
        <begin position="195"/>
        <end position="215"/>
    </location>
</feature>
<evidence type="ECO:0000256" key="5">
    <source>
        <dbReference type="ARBA" id="ARBA00023136"/>
    </source>
</evidence>
<dbReference type="EMBL" id="MPDK01000003">
    <property type="protein sequence ID" value="PWI58537.1"/>
    <property type="molecule type" value="Genomic_DNA"/>
</dbReference>
<dbReference type="Proteomes" id="UP000245380">
    <property type="component" value="Unassembled WGS sequence"/>
</dbReference>
<feature type="transmembrane region" description="Helical" evidence="6">
    <location>
        <begin position="19"/>
        <end position="37"/>
    </location>
</feature>
<comment type="subcellular location">
    <subcellularLocation>
        <location evidence="1 6">Cell membrane</location>
        <topology evidence="1 6">Multi-pass membrane protein</topology>
    </subcellularLocation>
</comment>
<feature type="region of interest" description="Disordered" evidence="7">
    <location>
        <begin position="225"/>
        <end position="250"/>
    </location>
</feature>
<reference evidence="9 10" key="1">
    <citation type="submission" date="2016-11" db="EMBL/GenBank/DDBJ databases">
        <title>Comparative genomics of Acidibacillus ferroxidans species.</title>
        <authorList>
            <person name="Oliveira G."/>
            <person name="Nunes G."/>
            <person name="Oliveira R."/>
            <person name="Araujo F."/>
            <person name="Salim A."/>
            <person name="Scholte L."/>
            <person name="Morais D."/>
            <person name="Nancucheo I."/>
            <person name="Johnson D.B."/>
            <person name="Grail B."/>
            <person name="Bittencourt J."/>
            <person name="Valadares R."/>
        </authorList>
    </citation>
    <scope>NUCLEOTIDE SEQUENCE [LARGE SCALE GENOMIC DNA]</scope>
    <source>
        <strain evidence="9 10">Y002</strain>
    </source>
</reference>
<evidence type="ECO:0000256" key="4">
    <source>
        <dbReference type="ARBA" id="ARBA00022989"/>
    </source>
</evidence>
<organism evidence="9 10">
    <name type="scientific">Sulfoacidibacillus thermotolerans</name>
    <name type="common">Acidibacillus sulfuroxidans</name>
    <dbReference type="NCBI Taxonomy" id="1765684"/>
    <lineage>
        <taxon>Bacteria</taxon>
        <taxon>Bacillati</taxon>
        <taxon>Bacillota</taxon>
        <taxon>Bacilli</taxon>
        <taxon>Bacillales</taxon>
        <taxon>Alicyclobacillaceae</taxon>
        <taxon>Sulfoacidibacillus</taxon>
    </lineage>
</organism>
<dbReference type="RefSeq" id="WP_181362862.1">
    <property type="nucleotide sequence ID" value="NZ_MPDK01000003.1"/>
</dbReference>
<feature type="transmembrane region" description="Helical" evidence="6">
    <location>
        <begin position="82"/>
        <end position="107"/>
    </location>
</feature>
<comment type="caution">
    <text evidence="9">The sequence shown here is derived from an EMBL/GenBank/DDBJ whole genome shotgun (WGS) entry which is preliminary data.</text>
</comment>
<dbReference type="GO" id="GO:0005886">
    <property type="term" value="C:plasma membrane"/>
    <property type="evidence" value="ECO:0007669"/>
    <property type="project" value="UniProtKB-SubCell"/>
</dbReference>
<evidence type="ECO:0000256" key="2">
    <source>
        <dbReference type="ARBA" id="ARBA00022475"/>
    </source>
</evidence>
<keyword evidence="3 6" id="KW-0812">Transmembrane</keyword>
<dbReference type="PANTHER" id="PTHR12677:SF59">
    <property type="entry name" value="GOLGI APPARATUS MEMBRANE PROTEIN TVP38-RELATED"/>
    <property type="match status" value="1"/>
</dbReference>
<keyword evidence="10" id="KW-1185">Reference proteome</keyword>
<comment type="similarity">
    <text evidence="6">Belongs to the TVP38/TMEM64 family.</text>
</comment>
<evidence type="ECO:0000259" key="8">
    <source>
        <dbReference type="Pfam" id="PF09335"/>
    </source>
</evidence>
<dbReference type="Pfam" id="PF09335">
    <property type="entry name" value="VTT_dom"/>
    <property type="match status" value="1"/>
</dbReference>
<sequence>MQITQPIENPQKTKKSATLWWTIGTLVVGIAAVWVYFRFEHDVSSFIRHLGPFGVIGSIILMALLCIIPFPAEFLMVIDMQIFGVWLGILYVWLGAMLGSYVTFLLAKHFGEGWIRKFVADKHLEKLNELVGRHGAIGLLMARLIPLIPFVVLNYASAMLPEVGTWTYLWTTGLGIMPYDLGAALVFLGFSKKTLIWIIAGGIALVLIWLGALYLRHKSKADAKKRSETRTHATHVTSVQARKLRRKTQA</sequence>
<feature type="transmembrane region" description="Helical" evidence="6">
    <location>
        <begin position="168"/>
        <end position="188"/>
    </location>
</feature>
<accession>A0A2U3DB80</accession>
<evidence type="ECO:0000256" key="3">
    <source>
        <dbReference type="ARBA" id="ARBA00022692"/>
    </source>
</evidence>
<gene>
    <name evidence="9" type="ORF">BM613_03200</name>
</gene>